<evidence type="ECO:0000313" key="18">
    <source>
        <dbReference type="EMBL" id="CTQ41812.1"/>
    </source>
</evidence>
<dbReference type="GO" id="GO:0016887">
    <property type="term" value="F:ATP hydrolysis activity"/>
    <property type="evidence" value="ECO:0007669"/>
    <property type="project" value="InterPro"/>
</dbReference>
<dbReference type="NCBIfam" id="NF007739">
    <property type="entry name" value="PRK10419.1"/>
    <property type="match status" value="2"/>
</dbReference>
<keyword evidence="8 18" id="KW-0378">Hydrolase</keyword>
<dbReference type="SMART" id="SM00382">
    <property type="entry name" value="AAA"/>
    <property type="match status" value="2"/>
</dbReference>
<evidence type="ECO:0000256" key="8">
    <source>
        <dbReference type="ARBA" id="ARBA00022801"/>
    </source>
</evidence>
<evidence type="ECO:0000256" key="7">
    <source>
        <dbReference type="ARBA" id="ARBA00022741"/>
    </source>
</evidence>
<keyword evidence="3" id="KW-0813">Transport</keyword>
<dbReference type="EC" id="7.4.2.10" evidence="14"/>
<comment type="subunit">
    <text evidence="2">The complex is composed of two ATP-binding proteins (GsiA), two transmembrane proteins (GsiC and GsiD) and a solute-binding protein (GsiB).</text>
</comment>
<keyword evidence="7" id="KW-0547">Nucleotide-binding</keyword>
<evidence type="ECO:0000256" key="4">
    <source>
        <dbReference type="ARBA" id="ARBA00022475"/>
    </source>
</evidence>
<dbReference type="AlphaFoldDB" id="A0A0M6XWY3"/>
<feature type="domain" description="ABC transporter" evidence="17">
    <location>
        <begin position="278"/>
        <end position="528"/>
    </location>
</feature>
<gene>
    <name evidence="18" type="primary">gsiA_1</name>
    <name evidence="18" type="ORF">LAL4801_00232</name>
</gene>
<dbReference type="FunFam" id="3.40.50.300:FF:000016">
    <property type="entry name" value="Oligopeptide ABC transporter ATP-binding component"/>
    <property type="match status" value="2"/>
</dbReference>
<evidence type="ECO:0000256" key="11">
    <source>
        <dbReference type="ARBA" id="ARBA00023136"/>
    </source>
</evidence>
<organism evidence="18 19">
    <name type="scientific">Roseibium aggregatum</name>
    <dbReference type="NCBI Taxonomy" id="187304"/>
    <lineage>
        <taxon>Bacteria</taxon>
        <taxon>Pseudomonadati</taxon>
        <taxon>Pseudomonadota</taxon>
        <taxon>Alphaproteobacteria</taxon>
        <taxon>Hyphomicrobiales</taxon>
        <taxon>Stappiaceae</taxon>
        <taxon>Roseibium</taxon>
    </lineage>
</organism>
<dbReference type="InterPro" id="IPR003439">
    <property type="entry name" value="ABC_transporter-like_ATP-bd"/>
</dbReference>
<evidence type="ECO:0000256" key="1">
    <source>
        <dbReference type="ARBA" id="ARBA00004417"/>
    </source>
</evidence>
<dbReference type="PROSITE" id="PS50893">
    <property type="entry name" value="ABC_TRANSPORTER_2"/>
    <property type="match status" value="2"/>
</dbReference>
<evidence type="ECO:0000256" key="9">
    <source>
        <dbReference type="ARBA" id="ARBA00022840"/>
    </source>
</evidence>
<dbReference type="RefSeq" id="WP_055653675.1">
    <property type="nucleotide sequence ID" value="NZ_CXST01000001.1"/>
</dbReference>
<dbReference type="CDD" id="cd03257">
    <property type="entry name" value="ABC_NikE_OppD_transporters"/>
    <property type="match status" value="2"/>
</dbReference>
<keyword evidence="19" id="KW-1185">Reference proteome</keyword>
<comment type="similarity">
    <text evidence="13">Belongs to the ABC transporter superfamily. Glutathione importer (TC 3.A.1.5.11) family.</text>
</comment>
<evidence type="ECO:0000256" key="16">
    <source>
        <dbReference type="ARBA" id="ARBA00047640"/>
    </source>
</evidence>
<keyword evidence="11" id="KW-0472">Membrane</keyword>
<evidence type="ECO:0000259" key="17">
    <source>
        <dbReference type="PROSITE" id="PS50893"/>
    </source>
</evidence>
<dbReference type="EMBL" id="CXST01000001">
    <property type="protein sequence ID" value="CTQ41812.1"/>
    <property type="molecule type" value="Genomic_DNA"/>
</dbReference>
<dbReference type="PANTHER" id="PTHR43776:SF15">
    <property type="entry name" value="GLUTATHIONE IMPORT ATP-BINDING PROTEIN GSIA"/>
    <property type="match status" value="1"/>
</dbReference>
<dbReference type="STRING" id="187304.B0E33_00505"/>
<evidence type="ECO:0000256" key="12">
    <source>
        <dbReference type="ARBA" id="ARBA00037530"/>
    </source>
</evidence>
<dbReference type="PROSITE" id="PS00211">
    <property type="entry name" value="ABC_TRANSPORTER_1"/>
    <property type="match status" value="1"/>
</dbReference>
<dbReference type="GO" id="GO:0005524">
    <property type="term" value="F:ATP binding"/>
    <property type="evidence" value="ECO:0007669"/>
    <property type="project" value="UniProtKB-KW"/>
</dbReference>
<dbReference type="InterPro" id="IPR017871">
    <property type="entry name" value="ABC_transporter-like_CS"/>
</dbReference>
<dbReference type="Gene3D" id="3.40.50.300">
    <property type="entry name" value="P-loop containing nucleotide triphosphate hydrolases"/>
    <property type="match status" value="2"/>
</dbReference>
<comment type="subcellular location">
    <subcellularLocation>
        <location evidence="1">Cell inner membrane</location>
        <topology evidence="1">Peripheral membrane protein</topology>
    </subcellularLocation>
</comment>
<dbReference type="GO" id="GO:0055085">
    <property type="term" value="P:transmembrane transport"/>
    <property type="evidence" value="ECO:0007669"/>
    <property type="project" value="UniProtKB-ARBA"/>
</dbReference>
<evidence type="ECO:0000256" key="13">
    <source>
        <dbReference type="ARBA" id="ARBA00038416"/>
    </source>
</evidence>
<reference evidence="19" key="1">
    <citation type="submission" date="2015-07" db="EMBL/GenBank/DDBJ databases">
        <authorList>
            <person name="Rodrigo-Torres Lidia"/>
            <person name="Arahal R.David."/>
        </authorList>
    </citation>
    <scope>NUCLEOTIDE SEQUENCE [LARGE SCALE GENOMIC DNA]</scope>
    <source>
        <strain evidence="19">CECT 4801</strain>
    </source>
</reference>
<evidence type="ECO:0000256" key="15">
    <source>
        <dbReference type="ARBA" id="ARBA00041187"/>
    </source>
</evidence>
<sequence length="560" mass="61223">MTQPVLDVQDLRISFGAHEAVKGISFAIHARETLALVGESGSGKSATALSILRLIEREGGTIGGGSIRLNDGDGSHDLRSLSDAQLTALRGNAISMVFQEPMTSLNPVLKIGDQVGEVFIRHRKFDRRKAMQAAEEALDQVRIPDPARRLQQYPHELSGGLRQRVMIAMALACRPKLLICDEPTTALDVTTQAEILTLIRNLQAEIGMGVLFITHDMGVVAEIADRVVVLRNGEKMEEASVHDLFERPKAAYTKALMAATPKPGSGTSTQQAGTETVLDVEQLSTRFAGKYSLFSRKSGGVLAVNRVSLKVARGETLGLVGESGCGKSTLARSILHLIEPESGSVRLDGNVLNSSSRQALRETRKDMQMVFQDPYASLNPRLPVHELITEPARIHGLVSRKDQKELAADLVERVGLERDAINRFVHQFSGGQRQRLCIARALSVEPKLIIADEAVSALDVSIARQITDLMLELQRTEGLSFLFISHDIGVVERVSHRIAVMYKGEIVETGPTEQILKNPQHPYTRRLLSAVPNPMPKQRRKSAEAFTAFPQESTTLAALA</sequence>
<evidence type="ECO:0000256" key="6">
    <source>
        <dbReference type="ARBA" id="ARBA00022737"/>
    </source>
</evidence>
<evidence type="ECO:0000256" key="14">
    <source>
        <dbReference type="ARBA" id="ARBA00039050"/>
    </source>
</evidence>
<dbReference type="GO" id="GO:0005886">
    <property type="term" value="C:plasma membrane"/>
    <property type="evidence" value="ECO:0007669"/>
    <property type="project" value="UniProtKB-SubCell"/>
</dbReference>
<dbReference type="PANTHER" id="PTHR43776">
    <property type="entry name" value="TRANSPORT ATP-BINDING PROTEIN"/>
    <property type="match status" value="1"/>
</dbReference>
<dbReference type="InterPro" id="IPR027417">
    <property type="entry name" value="P-loop_NTPase"/>
</dbReference>
<evidence type="ECO:0000256" key="3">
    <source>
        <dbReference type="ARBA" id="ARBA00022448"/>
    </source>
</evidence>
<comment type="function">
    <text evidence="12">Part of the ABC transporter complex GsiABCD involved in glutathione import. Responsible for energy coupling to the transport system.</text>
</comment>
<evidence type="ECO:0000313" key="19">
    <source>
        <dbReference type="Proteomes" id="UP000048926"/>
    </source>
</evidence>
<dbReference type="SUPFAM" id="SSF52540">
    <property type="entry name" value="P-loop containing nucleoside triphosphate hydrolases"/>
    <property type="match status" value="2"/>
</dbReference>
<keyword evidence="5" id="KW-0997">Cell inner membrane</keyword>
<dbReference type="InterPro" id="IPR003593">
    <property type="entry name" value="AAA+_ATPase"/>
</dbReference>
<keyword evidence="9 18" id="KW-0067">ATP-binding</keyword>
<dbReference type="InterPro" id="IPR013563">
    <property type="entry name" value="Oligopep_ABC_C"/>
</dbReference>
<comment type="catalytic activity">
    <reaction evidence="16">
        <text>glutathione(out) + ATP + H2O = glutathione(in) + ADP + phosphate + H(+)</text>
        <dbReference type="Rhea" id="RHEA:29791"/>
        <dbReference type="ChEBI" id="CHEBI:15377"/>
        <dbReference type="ChEBI" id="CHEBI:15378"/>
        <dbReference type="ChEBI" id="CHEBI:30616"/>
        <dbReference type="ChEBI" id="CHEBI:43474"/>
        <dbReference type="ChEBI" id="CHEBI:57925"/>
        <dbReference type="ChEBI" id="CHEBI:456216"/>
        <dbReference type="EC" id="7.4.2.10"/>
    </reaction>
</comment>
<protein>
    <recommendedName>
        <fullName evidence="15">Glutathione import ATP-binding protein GsiA</fullName>
        <ecNumber evidence="14">7.4.2.10</ecNumber>
    </recommendedName>
</protein>
<dbReference type="GO" id="GO:0015833">
    <property type="term" value="P:peptide transport"/>
    <property type="evidence" value="ECO:0007669"/>
    <property type="project" value="InterPro"/>
</dbReference>
<evidence type="ECO:0000256" key="2">
    <source>
        <dbReference type="ARBA" id="ARBA00011469"/>
    </source>
</evidence>
<dbReference type="Pfam" id="PF00005">
    <property type="entry name" value="ABC_tran"/>
    <property type="match status" value="2"/>
</dbReference>
<feature type="domain" description="ABC transporter" evidence="17">
    <location>
        <begin position="6"/>
        <end position="257"/>
    </location>
</feature>
<dbReference type="Proteomes" id="UP000048926">
    <property type="component" value="Unassembled WGS sequence"/>
</dbReference>
<dbReference type="OrthoDB" id="9802264at2"/>
<name>A0A0M6XWY3_9HYPH</name>
<keyword evidence="10" id="KW-1278">Translocase</keyword>
<accession>A0A0M6XWY3</accession>
<evidence type="ECO:0000256" key="10">
    <source>
        <dbReference type="ARBA" id="ARBA00022967"/>
    </source>
</evidence>
<proteinExistence type="inferred from homology"/>
<keyword evidence="6" id="KW-0677">Repeat</keyword>
<dbReference type="NCBIfam" id="NF008453">
    <property type="entry name" value="PRK11308.1"/>
    <property type="match status" value="2"/>
</dbReference>
<dbReference type="Pfam" id="PF08352">
    <property type="entry name" value="oligo_HPY"/>
    <property type="match status" value="2"/>
</dbReference>
<keyword evidence="4" id="KW-1003">Cell membrane</keyword>
<dbReference type="InterPro" id="IPR050319">
    <property type="entry name" value="ABC_transp_ATP-bind"/>
</dbReference>
<evidence type="ECO:0000256" key="5">
    <source>
        <dbReference type="ARBA" id="ARBA00022519"/>
    </source>
</evidence>